<dbReference type="AlphaFoldDB" id="A0A7Y9FBX6"/>
<evidence type="ECO:0000313" key="3">
    <source>
        <dbReference type="Proteomes" id="UP000577956"/>
    </source>
</evidence>
<keyword evidence="1" id="KW-0418">Kinase</keyword>
<dbReference type="EMBL" id="JACCBK010000001">
    <property type="protein sequence ID" value="NYD84503.1"/>
    <property type="molecule type" value="Genomic_DNA"/>
</dbReference>
<dbReference type="EMBL" id="BONN01000010">
    <property type="protein sequence ID" value="GIG33855.1"/>
    <property type="molecule type" value="Genomic_DNA"/>
</dbReference>
<dbReference type="Proteomes" id="UP000577956">
    <property type="component" value="Unassembled WGS sequence"/>
</dbReference>
<dbReference type="InterPro" id="IPR027417">
    <property type="entry name" value="P-loop_NTPase"/>
</dbReference>
<keyword evidence="1" id="KW-0808">Transferase</keyword>
<dbReference type="Gene3D" id="3.40.50.300">
    <property type="entry name" value="P-loop containing nucleotide triphosphate hydrolases"/>
    <property type="match status" value="1"/>
</dbReference>
<organism evidence="2 3">
    <name type="scientific">Cellulomonas oligotrophica</name>
    <dbReference type="NCBI Taxonomy" id="931536"/>
    <lineage>
        <taxon>Bacteria</taxon>
        <taxon>Bacillati</taxon>
        <taxon>Actinomycetota</taxon>
        <taxon>Actinomycetes</taxon>
        <taxon>Micrococcales</taxon>
        <taxon>Cellulomonadaceae</taxon>
        <taxon>Cellulomonas</taxon>
    </lineage>
</organism>
<sequence>MTLDQAPAAAGGADPGDGSASAVAAQLVAGLLDGPARLGRVRLVTVDGPAGSGKTTTAARLVAAAAEAGRSAAVVHMDDLYAGWDGFEPTLWPRVRTQVADPLRRGWAGRFQRYDWGLARFDGWVDVPPVDVLVLEGCGSCPRAVDPLTSLRLWVEAPPAVRLARGLARDGAAAEPHWRTWMRDEQAHFAAQGTRGRCDVVLDAFGMMAG</sequence>
<dbReference type="Proteomes" id="UP000618382">
    <property type="component" value="Unassembled WGS sequence"/>
</dbReference>
<comment type="caution">
    <text evidence="2">The sequence shown here is derived from an EMBL/GenBank/DDBJ whole genome shotgun (WGS) entry which is preliminary data.</text>
</comment>
<accession>A0A7Y9FBX6</accession>
<dbReference type="GO" id="GO:0016301">
    <property type="term" value="F:kinase activity"/>
    <property type="evidence" value="ECO:0007669"/>
    <property type="project" value="UniProtKB-KW"/>
</dbReference>
<proteinExistence type="predicted"/>
<keyword evidence="4" id="KW-1185">Reference proteome</keyword>
<gene>
    <name evidence="1" type="primary">udk</name>
    <name evidence="2" type="ORF">BKA21_000052</name>
    <name evidence="1" type="ORF">Col01nite_30140</name>
</gene>
<name>A0A7Y9FBX6_9CELL</name>
<reference evidence="2 3" key="1">
    <citation type="submission" date="2020-07" db="EMBL/GenBank/DDBJ databases">
        <title>Sequencing the genomes of 1000 actinobacteria strains.</title>
        <authorList>
            <person name="Klenk H.-P."/>
        </authorList>
    </citation>
    <scope>NUCLEOTIDE SEQUENCE [LARGE SCALE GENOMIC DNA]</scope>
    <source>
        <strain evidence="2 3">DSM 24482</strain>
    </source>
</reference>
<reference evidence="1 4" key="2">
    <citation type="submission" date="2021-01" db="EMBL/GenBank/DDBJ databases">
        <title>Whole genome shotgun sequence of Cellulomonas oligotrophica NBRC 109435.</title>
        <authorList>
            <person name="Komaki H."/>
            <person name="Tamura T."/>
        </authorList>
    </citation>
    <scope>NUCLEOTIDE SEQUENCE [LARGE SCALE GENOMIC DNA]</scope>
    <source>
        <strain evidence="1 4">NBRC 109435</strain>
    </source>
</reference>
<protein>
    <submittedName>
        <fullName evidence="1">Uridine kinase</fullName>
    </submittedName>
</protein>
<evidence type="ECO:0000313" key="2">
    <source>
        <dbReference type="EMBL" id="NYD84503.1"/>
    </source>
</evidence>
<evidence type="ECO:0000313" key="1">
    <source>
        <dbReference type="EMBL" id="GIG33855.1"/>
    </source>
</evidence>
<dbReference type="SUPFAM" id="SSF52540">
    <property type="entry name" value="P-loop containing nucleoside triphosphate hydrolases"/>
    <property type="match status" value="1"/>
</dbReference>
<dbReference type="RefSeq" id="WP_140460564.1">
    <property type="nucleotide sequence ID" value="NZ_BAABFI010000025.1"/>
</dbReference>
<evidence type="ECO:0000313" key="4">
    <source>
        <dbReference type="Proteomes" id="UP000618382"/>
    </source>
</evidence>